<dbReference type="GeneTree" id="ENSGT01060000251122"/>
<name>A0A4W5LVQ4_9TELE</name>
<protein>
    <recommendedName>
        <fullName evidence="4">SHSP domain-containing protein</fullName>
    </recommendedName>
</protein>
<evidence type="ECO:0008006" key="4">
    <source>
        <dbReference type="Google" id="ProtNLM"/>
    </source>
</evidence>
<dbReference type="Proteomes" id="UP000314982">
    <property type="component" value="Unassembled WGS sequence"/>
</dbReference>
<evidence type="ECO:0000256" key="1">
    <source>
        <dbReference type="SAM" id="MobiDB-lite"/>
    </source>
</evidence>
<organism evidence="2 3">
    <name type="scientific">Hucho hucho</name>
    <name type="common">huchen</name>
    <dbReference type="NCBI Taxonomy" id="62062"/>
    <lineage>
        <taxon>Eukaryota</taxon>
        <taxon>Metazoa</taxon>
        <taxon>Chordata</taxon>
        <taxon>Craniata</taxon>
        <taxon>Vertebrata</taxon>
        <taxon>Euteleostomi</taxon>
        <taxon>Actinopterygii</taxon>
        <taxon>Neopterygii</taxon>
        <taxon>Teleostei</taxon>
        <taxon>Protacanthopterygii</taxon>
        <taxon>Salmoniformes</taxon>
        <taxon>Salmonidae</taxon>
        <taxon>Salmoninae</taxon>
        <taxon>Hucho</taxon>
    </lineage>
</organism>
<proteinExistence type="predicted"/>
<dbReference type="AlphaFoldDB" id="A0A4W5LVQ4"/>
<evidence type="ECO:0000313" key="3">
    <source>
        <dbReference type="Proteomes" id="UP000314982"/>
    </source>
</evidence>
<dbReference type="Ensembl" id="ENSHHUT00000031347.1">
    <property type="protein sequence ID" value="ENSHHUP00000030097.1"/>
    <property type="gene ID" value="ENSHHUG00000019165.1"/>
</dbReference>
<feature type="region of interest" description="Disordered" evidence="1">
    <location>
        <begin position="162"/>
        <end position="198"/>
    </location>
</feature>
<reference evidence="2" key="3">
    <citation type="submission" date="2025-09" db="UniProtKB">
        <authorList>
            <consortium name="Ensembl"/>
        </authorList>
    </citation>
    <scope>IDENTIFICATION</scope>
</reference>
<accession>A0A4W5LVQ4</accession>
<reference evidence="2" key="2">
    <citation type="submission" date="2025-08" db="UniProtKB">
        <authorList>
            <consortium name="Ensembl"/>
        </authorList>
    </citation>
    <scope>IDENTIFICATION</scope>
</reference>
<reference evidence="3" key="1">
    <citation type="submission" date="2018-06" db="EMBL/GenBank/DDBJ databases">
        <title>Genome assembly of Danube salmon.</title>
        <authorList>
            <person name="Macqueen D.J."/>
            <person name="Gundappa M.K."/>
        </authorList>
    </citation>
    <scope>NUCLEOTIDE SEQUENCE [LARGE SCALE GENOMIC DNA]</scope>
</reference>
<evidence type="ECO:0000313" key="2">
    <source>
        <dbReference type="Ensembl" id="ENSHHUP00000030097.1"/>
    </source>
</evidence>
<sequence>MTEQTKAAAPSAPGAPSRPHYPRDFFWSPLWSWWQQPTPSSLLPNQDFGLPPFLEAGDLRDLSWIDNIHRRLAASSWTGYIPSLPLLVPSFPAPASSMHQLAPRLSRVESAGLKGMSEVLVEGHNWRITLDVSHFSPAEITLRTRSGFLEIRADVTKCFTDTQPENPENKHCRRRSTVARKNSIERQEPRKKPREEPGSEGWPVLFWLCRVEIIRVYGH</sequence>
<keyword evidence="3" id="KW-1185">Reference proteome</keyword>
<feature type="compositionally biased region" description="Basic and acidic residues" evidence="1">
    <location>
        <begin position="182"/>
        <end position="197"/>
    </location>
</feature>
<dbReference type="STRING" id="62062.ENSHHUP00000030097"/>